<dbReference type="InterPro" id="IPR031620">
    <property type="entry name" value="DCAF17"/>
</dbReference>
<accession>A0A3Q2QWA4</accession>
<dbReference type="PANTHER" id="PTHR14815:SF2">
    <property type="entry name" value="DDB1- AND CUL4-ASSOCIATED FACTOR 17"/>
    <property type="match status" value="1"/>
</dbReference>
<dbReference type="GO" id="GO:0080008">
    <property type="term" value="C:Cul4-RING E3 ubiquitin ligase complex"/>
    <property type="evidence" value="ECO:0007669"/>
    <property type="project" value="TreeGrafter"/>
</dbReference>
<evidence type="ECO:0000313" key="2">
    <source>
        <dbReference type="Proteomes" id="UP000265000"/>
    </source>
</evidence>
<dbReference type="STRING" id="8078.ENSFHEP00000032276"/>
<dbReference type="PANTHER" id="PTHR14815">
    <property type="entry name" value="DDB1- AND CUL4-ASSOCIATED FACTOR 17"/>
    <property type="match status" value="1"/>
</dbReference>
<organism evidence="1 2">
    <name type="scientific">Fundulus heteroclitus</name>
    <name type="common">Killifish</name>
    <name type="synonym">Mummichog</name>
    <dbReference type="NCBI Taxonomy" id="8078"/>
    <lineage>
        <taxon>Eukaryota</taxon>
        <taxon>Metazoa</taxon>
        <taxon>Chordata</taxon>
        <taxon>Craniata</taxon>
        <taxon>Vertebrata</taxon>
        <taxon>Euteleostomi</taxon>
        <taxon>Actinopterygii</taxon>
        <taxon>Neopterygii</taxon>
        <taxon>Teleostei</taxon>
        <taxon>Neoteleostei</taxon>
        <taxon>Acanthomorphata</taxon>
        <taxon>Ovalentaria</taxon>
        <taxon>Atherinomorphae</taxon>
        <taxon>Cyprinodontiformes</taxon>
        <taxon>Fundulidae</taxon>
        <taxon>Fundulus</taxon>
    </lineage>
</organism>
<keyword evidence="2" id="KW-1185">Reference proteome</keyword>
<dbReference type="Proteomes" id="UP000265000">
    <property type="component" value="Unplaced"/>
</dbReference>
<reference evidence="1" key="1">
    <citation type="submission" date="2025-08" db="UniProtKB">
        <authorList>
            <consortium name="Ensembl"/>
        </authorList>
    </citation>
    <scope>IDENTIFICATION</scope>
</reference>
<proteinExistence type="predicted"/>
<protein>
    <submittedName>
        <fullName evidence="1">Uncharacterized protein</fullName>
    </submittedName>
</protein>
<name>A0A3Q2QWA4_FUNHE</name>
<dbReference type="Pfam" id="PF15802">
    <property type="entry name" value="DCAF17"/>
    <property type="match status" value="1"/>
</dbReference>
<dbReference type="Ensembl" id="ENSFHET00000025511.1">
    <property type="protein sequence ID" value="ENSFHEP00000032276.1"/>
    <property type="gene ID" value="ENSFHEG00000018674.1"/>
</dbReference>
<sequence length="107" mass="12157">MFKLVTARGSGLIIFSLCFGVTLKSSDFSVHDQPQVLYKFPKKSKQQKIEDALLCQSPLDKTLSSPSEHKPCLLALTADNWLCRISAETGKELQRLYLSPKYKFKYI</sequence>
<evidence type="ECO:0000313" key="1">
    <source>
        <dbReference type="Ensembl" id="ENSFHEP00000032276.1"/>
    </source>
</evidence>
<dbReference type="GO" id="GO:0016567">
    <property type="term" value="P:protein ubiquitination"/>
    <property type="evidence" value="ECO:0007669"/>
    <property type="project" value="InterPro"/>
</dbReference>
<dbReference type="AlphaFoldDB" id="A0A3Q2QWA4"/>
<reference evidence="1" key="2">
    <citation type="submission" date="2025-09" db="UniProtKB">
        <authorList>
            <consortium name="Ensembl"/>
        </authorList>
    </citation>
    <scope>IDENTIFICATION</scope>
</reference>